<feature type="transmembrane region" description="Helical" evidence="6">
    <location>
        <begin position="142"/>
        <end position="164"/>
    </location>
</feature>
<evidence type="ECO:0000313" key="7">
    <source>
        <dbReference type="EMBL" id="EPS28554.1"/>
    </source>
</evidence>
<dbReference type="PhylomeDB" id="S7ZE35"/>
<proteinExistence type="predicted"/>
<keyword evidence="4 6" id="KW-1133">Transmembrane helix</keyword>
<dbReference type="PIRSF" id="PIRSF006060">
    <property type="entry name" value="AA_transporter"/>
    <property type="match status" value="1"/>
</dbReference>
<feature type="transmembrane region" description="Helical" evidence="6">
    <location>
        <begin position="496"/>
        <end position="514"/>
    </location>
</feature>
<dbReference type="OrthoDB" id="3257095at2759"/>
<dbReference type="Pfam" id="PF13520">
    <property type="entry name" value="AA_permease_2"/>
    <property type="match status" value="1"/>
</dbReference>
<evidence type="ECO:0000256" key="3">
    <source>
        <dbReference type="ARBA" id="ARBA00022692"/>
    </source>
</evidence>
<evidence type="ECO:0000256" key="1">
    <source>
        <dbReference type="ARBA" id="ARBA00004141"/>
    </source>
</evidence>
<dbReference type="InterPro" id="IPR002293">
    <property type="entry name" value="AA/rel_permease1"/>
</dbReference>
<dbReference type="Proteomes" id="UP000019376">
    <property type="component" value="Unassembled WGS sequence"/>
</dbReference>
<dbReference type="Gene3D" id="1.20.1740.10">
    <property type="entry name" value="Amino acid/polyamine transporter I"/>
    <property type="match status" value="1"/>
</dbReference>
<evidence type="ECO:0000256" key="5">
    <source>
        <dbReference type="ARBA" id="ARBA00023136"/>
    </source>
</evidence>
<protein>
    <recommendedName>
        <fullName evidence="9">Amino acid permease/ SLC12A domain-containing protein</fullName>
    </recommendedName>
</protein>
<dbReference type="EMBL" id="KB644411">
    <property type="protein sequence ID" value="EPS28554.1"/>
    <property type="molecule type" value="Genomic_DNA"/>
</dbReference>
<keyword evidence="8" id="KW-1185">Reference proteome</keyword>
<dbReference type="eggNOG" id="KOG1289">
    <property type="taxonomic scope" value="Eukaryota"/>
</dbReference>
<evidence type="ECO:0000256" key="4">
    <source>
        <dbReference type="ARBA" id="ARBA00022989"/>
    </source>
</evidence>
<dbReference type="HOGENOM" id="CLU_004495_6_2_1"/>
<keyword evidence="5 6" id="KW-0472">Membrane</keyword>
<dbReference type="PANTHER" id="PTHR45649:SF5">
    <property type="entry name" value="GABA TRANSPORTER (EUROFUNG)-RELATED"/>
    <property type="match status" value="1"/>
</dbReference>
<feature type="transmembrane region" description="Helical" evidence="6">
    <location>
        <begin position="184"/>
        <end position="201"/>
    </location>
</feature>
<organism evidence="7 8">
    <name type="scientific">Penicillium oxalicum (strain 114-2 / CGMCC 5302)</name>
    <name type="common">Penicillium decumbens</name>
    <dbReference type="NCBI Taxonomy" id="933388"/>
    <lineage>
        <taxon>Eukaryota</taxon>
        <taxon>Fungi</taxon>
        <taxon>Dikarya</taxon>
        <taxon>Ascomycota</taxon>
        <taxon>Pezizomycotina</taxon>
        <taxon>Eurotiomycetes</taxon>
        <taxon>Eurotiomycetidae</taxon>
        <taxon>Eurotiales</taxon>
        <taxon>Aspergillaceae</taxon>
        <taxon>Penicillium</taxon>
    </lineage>
</organism>
<evidence type="ECO:0000256" key="2">
    <source>
        <dbReference type="ARBA" id="ARBA00022448"/>
    </source>
</evidence>
<dbReference type="STRING" id="933388.S7ZE35"/>
<dbReference type="GO" id="GO:0022857">
    <property type="term" value="F:transmembrane transporter activity"/>
    <property type="evidence" value="ECO:0007669"/>
    <property type="project" value="InterPro"/>
</dbReference>
<feature type="transmembrane region" description="Helical" evidence="6">
    <location>
        <begin position="344"/>
        <end position="364"/>
    </location>
</feature>
<name>S7ZE35_PENO1</name>
<comment type="subcellular location">
    <subcellularLocation>
        <location evidence="1">Membrane</location>
        <topology evidence="1">Multi-pass membrane protein</topology>
    </subcellularLocation>
</comment>
<evidence type="ECO:0008006" key="9">
    <source>
        <dbReference type="Google" id="ProtNLM"/>
    </source>
</evidence>
<accession>S7ZE35</accession>
<feature type="transmembrane region" description="Helical" evidence="6">
    <location>
        <begin position="462"/>
        <end position="484"/>
    </location>
</feature>
<feature type="transmembrane region" description="Helical" evidence="6">
    <location>
        <begin position="295"/>
        <end position="316"/>
    </location>
</feature>
<feature type="transmembrane region" description="Helical" evidence="6">
    <location>
        <begin position="213"/>
        <end position="233"/>
    </location>
</feature>
<feature type="transmembrane region" description="Helical" evidence="6">
    <location>
        <begin position="54"/>
        <end position="71"/>
    </location>
</feature>
<dbReference type="PANTHER" id="PTHR45649">
    <property type="entry name" value="AMINO-ACID PERMEASE BAT1"/>
    <property type="match status" value="1"/>
</dbReference>
<feature type="transmembrane region" description="Helical" evidence="6">
    <location>
        <begin position="91"/>
        <end position="109"/>
    </location>
</feature>
<evidence type="ECO:0000256" key="6">
    <source>
        <dbReference type="SAM" id="Phobius"/>
    </source>
</evidence>
<keyword evidence="3 6" id="KW-0812">Transmembrane</keyword>
<reference evidence="7 8" key="1">
    <citation type="journal article" date="2013" name="PLoS ONE">
        <title>Genomic and secretomic analyses reveal unique features of the lignocellulolytic enzyme system of Penicillium decumbens.</title>
        <authorList>
            <person name="Liu G."/>
            <person name="Zhang L."/>
            <person name="Wei X."/>
            <person name="Zou G."/>
            <person name="Qin Y."/>
            <person name="Ma L."/>
            <person name="Li J."/>
            <person name="Zheng H."/>
            <person name="Wang S."/>
            <person name="Wang C."/>
            <person name="Xun L."/>
            <person name="Zhao G.-P."/>
            <person name="Zhou Z."/>
            <person name="Qu Y."/>
        </authorList>
    </citation>
    <scope>NUCLEOTIDE SEQUENCE [LARGE SCALE GENOMIC DNA]</scope>
    <source>
        <strain evidence="8">114-2 / CGMCC 5302</strain>
    </source>
</reference>
<keyword evidence="2" id="KW-0813">Transport</keyword>
<feature type="transmembrane region" description="Helical" evidence="6">
    <location>
        <begin position="420"/>
        <end position="442"/>
    </location>
</feature>
<dbReference type="GO" id="GO:0016020">
    <property type="term" value="C:membrane"/>
    <property type="evidence" value="ECO:0007669"/>
    <property type="project" value="UniProtKB-SubCell"/>
</dbReference>
<feature type="transmembrane region" description="Helical" evidence="6">
    <location>
        <begin position="253"/>
        <end position="274"/>
    </location>
</feature>
<evidence type="ECO:0000313" key="8">
    <source>
        <dbReference type="Proteomes" id="UP000019376"/>
    </source>
</evidence>
<sequence length="537" mass="57991">MSNPDGFEMSRMGVKSAHFSVSEQQRGHSRSGSNGGFNGGVTTSMSSGKRLDRGFGSLSILCLSITLLSSWEAVANGFEAGLVNGGPAGLVWGMVLSLFGTTLILLSLAEMSSMTPLAGAQYHWTAALAPPRIQAFSTWIQGWITVFGWQASTTSICYLIASQIQAMVLLNNPGYVPQQWQGTLIMWAVILGSGLVNIYGIKMLPALQMMGGILHITLFIALVVPIILLSRRSTPEFVFTELLTADDGWQSPGVAWCLGMLTVTYCFLGFDGAIHMSEEVRNPAVVIPRVLVQTIAINGVLAFVFLIVILFCIGSVENALSPQYLFPIIAIFRETTNSSKAATAMQTAITGIGLISNVGVVASVSRLTWAFARDGGLPFSPYFAHVDRQHRVPKRAILLVSGAVIILSVINIASETALSAILALSTSSIYISYLIPIVMMIIRRFDSSRGAIPFGPWHLGRYGLVINILALIFGLFVCIFVPFPTQIPVTAANMNWSGPVFLGVFLLLLVDWTFRARHKFVGPSKDLLFARTKACAS</sequence>
<feature type="transmembrane region" description="Helical" evidence="6">
    <location>
        <begin position="396"/>
        <end position="414"/>
    </location>
</feature>
<gene>
    <name evidence="7" type="ORF">PDE_03500</name>
</gene>
<dbReference type="AlphaFoldDB" id="S7ZE35"/>